<dbReference type="SUPFAM" id="SSF53474">
    <property type="entry name" value="alpha/beta-Hydrolases"/>
    <property type="match status" value="1"/>
</dbReference>
<evidence type="ECO:0000313" key="2">
    <source>
        <dbReference type="EMBL" id="APT83767.1"/>
    </source>
</evidence>
<dbReference type="PANTHER" id="PTHR48098">
    <property type="entry name" value="ENTEROCHELIN ESTERASE-RELATED"/>
    <property type="match status" value="1"/>
</dbReference>
<dbReference type="PANTHER" id="PTHR48098:SF1">
    <property type="entry name" value="DIACYLGLYCEROL ACYLTRANSFERASE_MYCOLYLTRANSFERASE AG85A"/>
    <property type="match status" value="1"/>
</dbReference>
<dbReference type="InterPro" id="IPR050583">
    <property type="entry name" value="Mycobacterial_A85_antigen"/>
</dbReference>
<accession>A0A1L7CD57</accession>
<dbReference type="Gene3D" id="3.40.50.1820">
    <property type="entry name" value="alpha/beta hydrolase"/>
    <property type="match status" value="1"/>
</dbReference>
<feature type="chain" id="PRO_5012001528" description="Esterase" evidence="1">
    <location>
        <begin position="22"/>
        <end position="329"/>
    </location>
</feature>
<feature type="signal peptide" evidence="1">
    <location>
        <begin position="1"/>
        <end position="21"/>
    </location>
</feature>
<gene>
    <name evidence="2" type="ORF">CAQU_00185</name>
</gene>
<name>A0A1L7CD57_9CORY</name>
<dbReference type="STRING" id="1431546.CAQU_00185"/>
<sequence length="329" mass="34739">MLTALLSALVLILGLAPAAHADNRGWLRQGCWWSPRGHGVQICPVYSPAMGRNVDVSIQPARNGGNGGLYMLGGIGSTPNENQWANTPAPALFEDSNVTLIMPHGGEGEFYADWEHPGHPLFNNSGEFFPANQIAKWDTFLTGELPVYLERNFGVSRHRNSIVGISMGAVGAINLAGHHPDQFKQVLAFSGFLDPAALTHVSMATGFALATNVGGGQITEMWGSSPSAFMDNMYRSDPVASAEGLRNTDVIVFSGSGLPPAGHHLPAGFGAIVATTGEVAINASTALFVAKVRGRGIGVEHQTGPGIHAWPTWEMKLAENKGRILSAVG</sequence>
<reference evidence="2 3" key="1">
    <citation type="submission" date="2014-08" db="EMBL/GenBank/DDBJ databases">
        <title>Complete genome sequence of Corynebacterium aquilae S-613T(T) (=DSM 44791(T)), isolated from the choana of a healthy golden eagle.</title>
        <authorList>
            <person name="Ruckert C."/>
            <person name="Albersmeier A."/>
            <person name="Winkler A."/>
            <person name="Kalinowski J."/>
        </authorList>
    </citation>
    <scope>NUCLEOTIDE SEQUENCE [LARGE SCALE GENOMIC DNA]</scope>
    <source>
        <strain evidence="2 3">S-613</strain>
    </source>
</reference>
<dbReference type="EMBL" id="CP009245">
    <property type="protein sequence ID" value="APT83767.1"/>
    <property type="molecule type" value="Genomic_DNA"/>
</dbReference>
<dbReference type="AlphaFoldDB" id="A0A1L7CD57"/>
<dbReference type="Proteomes" id="UP000185478">
    <property type="component" value="Chromosome"/>
</dbReference>
<dbReference type="InterPro" id="IPR029058">
    <property type="entry name" value="AB_hydrolase_fold"/>
</dbReference>
<keyword evidence="3" id="KW-1185">Reference proteome</keyword>
<protein>
    <recommendedName>
        <fullName evidence="4">Esterase</fullName>
    </recommendedName>
</protein>
<evidence type="ECO:0008006" key="4">
    <source>
        <dbReference type="Google" id="ProtNLM"/>
    </source>
</evidence>
<dbReference type="Pfam" id="PF00756">
    <property type="entry name" value="Esterase"/>
    <property type="match status" value="1"/>
</dbReference>
<evidence type="ECO:0000256" key="1">
    <source>
        <dbReference type="SAM" id="SignalP"/>
    </source>
</evidence>
<proteinExistence type="predicted"/>
<dbReference type="KEGG" id="caqu:CAQU_00185"/>
<keyword evidence="1" id="KW-0732">Signal</keyword>
<dbReference type="InterPro" id="IPR000801">
    <property type="entry name" value="Esterase-like"/>
</dbReference>
<evidence type="ECO:0000313" key="3">
    <source>
        <dbReference type="Proteomes" id="UP000185478"/>
    </source>
</evidence>
<dbReference type="GO" id="GO:0016747">
    <property type="term" value="F:acyltransferase activity, transferring groups other than amino-acyl groups"/>
    <property type="evidence" value="ECO:0007669"/>
    <property type="project" value="TreeGrafter"/>
</dbReference>
<organism evidence="2 3">
    <name type="scientific">Corynebacterium aquilae DSM 44791</name>
    <dbReference type="NCBI Taxonomy" id="1431546"/>
    <lineage>
        <taxon>Bacteria</taxon>
        <taxon>Bacillati</taxon>
        <taxon>Actinomycetota</taxon>
        <taxon>Actinomycetes</taxon>
        <taxon>Mycobacteriales</taxon>
        <taxon>Corynebacteriaceae</taxon>
        <taxon>Corynebacterium</taxon>
    </lineage>
</organism>